<comment type="caution">
    <text evidence="1">The sequence shown here is derived from an EMBL/GenBank/DDBJ whole genome shotgun (WGS) entry which is preliminary data.</text>
</comment>
<evidence type="ECO:0000313" key="2">
    <source>
        <dbReference type="Proteomes" id="UP001556692"/>
    </source>
</evidence>
<evidence type="ECO:0000313" key="1">
    <source>
        <dbReference type="EMBL" id="MEX0405441.1"/>
    </source>
</evidence>
<dbReference type="EMBL" id="JBDPGJ010000002">
    <property type="protein sequence ID" value="MEX0405441.1"/>
    <property type="molecule type" value="Genomic_DNA"/>
</dbReference>
<sequence>MEFVRHHVAASGSTSLKGFYASENVDYDPPSNSLRENIKKAKCQRVYTLASGATGDAEEREIRDTMVSANSSKEMIRMFFAMRGWEGLDDELEEAYLDPIAARTAEVLDWRDYIPWQLIRQHLPLLDHNGPLNLGDVFLKIRTWPLPYQPFGLDRILGTRPEIYRRIASATMRRRESMTQAARVPAFVITAYDTAAPPVHRRNELFQMMHQINYTTRICVQLEIPRYDDLYNVLLDMADPAIDARQRLACHDAVDFLKLEFAAAQDAVKFAGENSAKTLVQSFMTARQAALDAWAPNVPPGTILTALINAIQPALTTLNQLRTFVVNIPDIASEITLPKLLDTDGDDVARNFVSSAKSQNWLDRVAARVKVKAIQACLDGSTGDDDEIAILSCLSAAKAYDQAELYQLAAAATWEALYSSIDGDEYDQLETLLDQPT</sequence>
<keyword evidence="2" id="KW-1185">Reference proteome</keyword>
<gene>
    <name evidence="1" type="ORF">ABGN05_07215</name>
</gene>
<accession>A0ABV3SFW8</accession>
<name>A0ABV3SFW8_9HYPH</name>
<protein>
    <submittedName>
        <fullName evidence="1">Uncharacterized protein</fullName>
    </submittedName>
</protein>
<reference evidence="1 2" key="1">
    <citation type="submission" date="2024-05" db="EMBL/GenBank/DDBJ databases">
        <authorList>
            <person name="Jiang F."/>
        </authorList>
    </citation>
    <scope>NUCLEOTIDE SEQUENCE [LARGE SCALE GENOMIC DNA]</scope>
    <source>
        <strain evidence="1 2">LZ166</strain>
    </source>
</reference>
<proteinExistence type="predicted"/>
<dbReference type="RefSeq" id="WP_367953338.1">
    <property type="nucleotide sequence ID" value="NZ_JBDPGJ010000002.1"/>
</dbReference>
<dbReference type="Proteomes" id="UP001556692">
    <property type="component" value="Unassembled WGS sequence"/>
</dbReference>
<organism evidence="1 2">
    <name type="scientific">Aquibium pacificus</name>
    <dbReference type="NCBI Taxonomy" id="3153579"/>
    <lineage>
        <taxon>Bacteria</taxon>
        <taxon>Pseudomonadati</taxon>
        <taxon>Pseudomonadota</taxon>
        <taxon>Alphaproteobacteria</taxon>
        <taxon>Hyphomicrobiales</taxon>
        <taxon>Phyllobacteriaceae</taxon>
        <taxon>Aquibium</taxon>
    </lineage>
</organism>